<feature type="compositionally biased region" description="Basic and acidic residues" evidence="1">
    <location>
        <begin position="1"/>
        <end position="21"/>
    </location>
</feature>
<gene>
    <name evidence="2" type="ORF">CB5_LOCUS17634</name>
</gene>
<sequence length="234" mass="25672">MASDRSNGHSHEHGDQADSKEPTTNATPGSSPPRNQLDSSPPSADTIQSSPNGKHASVNEVKPLPPPPGQRLSPCTRGMANYSHDGLFSMCNVWADCRDIGRRADQLCSGQFPVHVHGSSSVHLLGVGGNYRSKLREKYNLVEAPAEDWVLHLFCSCCALCQEFRELQNRGIDPSLGIKTILSRASDSRMWVIVCRLDGTSCSEARGKDCSSPDPIHERMRSLWKFIFSCLLLV</sequence>
<proteinExistence type="predicted"/>
<name>A0A6V7PUM0_ANACO</name>
<dbReference type="InterPro" id="IPR006461">
    <property type="entry name" value="PLAC_motif_containing"/>
</dbReference>
<evidence type="ECO:0000256" key="1">
    <source>
        <dbReference type="SAM" id="MobiDB-lite"/>
    </source>
</evidence>
<dbReference type="EMBL" id="LR862152">
    <property type="protein sequence ID" value="CAD1834423.1"/>
    <property type="molecule type" value="Genomic_DNA"/>
</dbReference>
<feature type="compositionally biased region" description="Polar residues" evidence="1">
    <location>
        <begin position="22"/>
        <end position="52"/>
    </location>
</feature>
<dbReference type="NCBIfam" id="TIGR01571">
    <property type="entry name" value="A_thal_Cys_rich"/>
    <property type="match status" value="1"/>
</dbReference>
<dbReference type="PANTHER" id="PTHR15907">
    <property type="entry name" value="DUF614 FAMILY PROTEIN-RELATED"/>
    <property type="match status" value="1"/>
</dbReference>
<organism evidence="2">
    <name type="scientific">Ananas comosus var. bracteatus</name>
    <name type="common">red pineapple</name>
    <dbReference type="NCBI Taxonomy" id="296719"/>
    <lineage>
        <taxon>Eukaryota</taxon>
        <taxon>Viridiplantae</taxon>
        <taxon>Streptophyta</taxon>
        <taxon>Embryophyta</taxon>
        <taxon>Tracheophyta</taxon>
        <taxon>Spermatophyta</taxon>
        <taxon>Magnoliopsida</taxon>
        <taxon>Liliopsida</taxon>
        <taxon>Poales</taxon>
        <taxon>Bromeliaceae</taxon>
        <taxon>Bromelioideae</taxon>
        <taxon>Ananas</taxon>
    </lineage>
</organism>
<dbReference type="AlphaFoldDB" id="A0A6V7PUM0"/>
<evidence type="ECO:0000313" key="2">
    <source>
        <dbReference type="EMBL" id="CAD1834423.1"/>
    </source>
</evidence>
<feature type="region of interest" description="Disordered" evidence="1">
    <location>
        <begin position="1"/>
        <end position="76"/>
    </location>
</feature>
<accession>A0A6V7PUM0</accession>
<protein>
    <submittedName>
        <fullName evidence="2">Uncharacterized protein</fullName>
    </submittedName>
</protein>
<dbReference type="Pfam" id="PF04749">
    <property type="entry name" value="PLAC8"/>
    <property type="match status" value="1"/>
</dbReference>
<reference evidence="2" key="1">
    <citation type="submission" date="2020-07" db="EMBL/GenBank/DDBJ databases">
        <authorList>
            <person name="Lin J."/>
        </authorList>
    </citation>
    <scope>NUCLEOTIDE SEQUENCE</scope>
</reference>